<feature type="non-terminal residue" evidence="2">
    <location>
        <position position="1"/>
    </location>
</feature>
<dbReference type="Proteomes" id="UP000265618">
    <property type="component" value="Unassembled WGS sequence"/>
</dbReference>
<gene>
    <name evidence="2" type="ORF">KIPB_015150</name>
</gene>
<evidence type="ECO:0000256" key="1">
    <source>
        <dbReference type="SAM" id="Phobius"/>
    </source>
</evidence>
<protein>
    <submittedName>
        <fullName evidence="2">Uncharacterized protein</fullName>
    </submittedName>
</protein>
<keyword evidence="1" id="KW-0472">Membrane</keyword>
<evidence type="ECO:0000313" key="2">
    <source>
        <dbReference type="EMBL" id="GIQ91758.1"/>
    </source>
</evidence>
<accession>A0A9K3D9Q7</accession>
<dbReference type="AlphaFoldDB" id="A0A9K3D9Q7"/>
<organism evidence="2 3">
    <name type="scientific">Kipferlia bialata</name>
    <dbReference type="NCBI Taxonomy" id="797122"/>
    <lineage>
        <taxon>Eukaryota</taxon>
        <taxon>Metamonada</taxon>
        <taxon>Carpediemonas-like organisms</taxon>
        <taxon>Kipferlia</taxon>
    </lineage>
</organism>
<evidence type="ECO:0000313" key="3">
    <source>
        <dbReference type="Proteomes" id="UP000265618"/>
    </source>
</evidence>
<proteinExistence type="predicted"/>
<comment type="caution">
    <text evidence="2">The sequence shown here is derived from an EMBL/GenBank/DDBJ whole genome shotgun (WGS) entry which is preliminary data.</text>
</comment>
<keyword evidence="1" id="KW-1133">Transmembrane helix</keyword>
<sequence>MDPVWSYLWLVFGICLVGVAFAAYLAKWVLDKSQGPQ</sequence>
<reference evidence="2 3" key="1">
    <citation type="journal article" date="2018" name="PLoS ONE">
        <title>The draft genome of Kipferlia bialata reveals reductive genome evolution in fornicate parasites.</title>
        <authorList>
            <person name="Tanifuji G."/>
            <person name="Takabayashi S."/>
            <person name="Kume K."/>
            <person name="Takagi M."/>
            <person name="Nakayama T."/>
            <person name="Kamikawa R."/>
            <person name="Inagaki Y."/>
            <person name="Hashimoto T."/>
        </authorList>
    </citation>
    <scope>NUCLEOTIDE SEQUENCE [LARGE SCALE GENOMIC DNA]</scope>
    <source>
        <strain evidence="2">NY0173</strain>
    </source>
</reference>
<feature type="transmembrane region" description="Helical" evidence="1">
    <location>
        <begin position="6"/>
        <end position="26"/>
    </location>
</feature>
<dbReference type="EMBL" id="BDIP01008280">
    <property type="protein sequence ID" value="GIQ91758.1"/>
    <property type="molecule type" value="Genomic_DNA"/>
</dbReference>
<keyword evidence="3" id="KW-1185">Reference proteome</keyword>
<name>A0A9K3D9Q7_9EUKA</name>
<keyword evidence="1" id="KW-0812">Transmembrane</keyword>